<protein>
    <recommendedName>
        <fullName evidence="3">HNH endonuclease</fullName>
    </recommendedName>
</protein>
<comment type="caution">
    <text evidence="1">The sequence shown here is derived from an EMBL/GenBank/DDBJ whole genome shotgun (WGS) entry which is preliminary data.</text>
</comment>
<dbReference type="EMBL" id="JAHWQX010000002">
    <property type="protein sequence ID" value="MBW3097177.1"/>
    <property type="molecule type" value="Genomic_DNA"/>
</dbReference>
<keyword evidence="2" id="KW-1185">Reference proteome</keyword>
<sequence length="378" mass="41748">MGAKRKQVSTEVRRAIWEVWDKKSAYTGEPVMWTQLHIDHVIPITKPELLEALNAKNLVPDDFDIDGFENLLPSINFQNQGKSAKQMGEPALVYYLELAREKKPEIVNRLAARLKSNDEIKSYLALKAASEKNDVSPEEMVSVFAHQFDGTVTLRITPEIEGAQSATANSSVAGTLMDKPFALGRGTVSEVILHSSNGDSVSCRTSNEFIRAQELGYFAQTQTEVKIASMANETTEALRAIRDSSFAEESALREPIVKLKHFDRWAAEWVTEGLFEPEDVEGPVGLITVADVVNAGICEVESLGDHEVRFTVHNGLDVMMRESMRADLDGDKWEEILVFHYLSAARAGGSFGHGQAVMAKIGDDGLLHMNAYPPAKTI</sequence>
<dbReference type="RefSeq" id="WP_219201108.1">
    <property type="nucleotide sequence ID" value="NZ_JAHWQX010000002.1"/>
</dbReference>
<evidence type="ECO:0008006" key="3">
    <source>
        <dbReference type="Google" id="ProtNLM"/>
    </source>
</evidence>
<organism evidence="1 2">
    <name type="scientific">Pseudohoeflea coraliihabitans</name>
    <dbReference type="NCBI Taxonomy" id="2860393"/>
    <lineage>
        <taxon>Bacteria</taxon>
        <taxon>Pseudomonadati</taxon>
        <taxon>Pseudomonadota</taxon>
        <taxon>Alphaproteobacteria</taxon>
        <taxon>Hyphomicrobiales</taxon>
        <taxon>Rhizobiaceae</taxon>
        <taxon>Pseudohoeflea</taxon>
    </lineage>
</organism>
<evidence type="ECO:0000313" key="1">
    <source>
        <dbReference type="EMBL" id="MBW3097177.1"/>
    </source>
</evidence>
<evidence type="ECO:0000313" key="2">
    <source>
        <dbReference type="Proteomes" id="UP001430804"/>
    </source>
</evidence>
<reference evidence="1" key="1">
    <citation type="submission" date="2021-07" db="EMBL/GenBank/DDBJ databases">
        <title>Pseudohoeflea marina sp. nov. a polyhydroxyalcanoate-producing bacterium.</title>
        <authorList>
            <person name="Zheng W."/>
            <person name="Yu S."/>
            <person name="Huang Y."/>
        </authorList>
    </citation>
    <scope>NUCLEOTIDE SEQUENCE</scope>
    <source>
        <strain evidence="1">DP4N28-3</strain>
    </source>
</reference>
<accession>A0ABS6WMI7</accession>
<gene>
    <name evidence="1" type="ORF">KY465_07785</name>
</gene>
<name>A0ABS6WMI7_9HYPH</name>
<proteinExistence type="predicted"/>
<dbReference type="Proteomes" id="UP001430804">
    <property type="component" value="Unassembled WGS sequence"/>
</dbReference>